<accession>A0ACA9LBU3</accession>
<dbReference type="EMBL" id="CAJVPT010005629">
    <property type="protein sequence ID" value="CAG8522131.1"/>
    <property type="molecule type" value="Genomic_DNA"/>
</dbReference>
<feature type="non-terminal residue" evidence="1">
    <location>
        <position position="1"/>
    </location>
</feature>
<comment type="caution">
    <text evidence="1">The sequence shown here is derived from an EMBL/GenBank/DDBJ whole genome shotgun (WGS) entry which is preliminary data.</text>
</comment>
<name>A0ACA9LBU3_9GLOM</name>
<protein>
    <submittedName>
        <fullName evidence="1">13723_t:CDS:1</fullName>
    </submittedName>
</protein>
<keyword evidence="2" id="KW-1185">Reference proteome</keyword>
<sequence>ILSIAFEFAEYSLQHQLANFAECWWDHWVLDVLICNWLGTYIGMKTCQYLEVKHFSWRDVRPFSFATSRKFSFRKRRNVSVDEPEGIEGHTRGASIDEINVPAKPATPKKTKRPGAIRRNTKRMLKQFSPHDFTAFEWGGTTSFTAYFTVVLLLSVFLAAELNPFYLKFLLWMEPSHPFVIARLVGVFLCGLPAVRELYQYMNDSRRAVRMGQHVWLLLATIITELLVIIKWSQGIFTEPMPGYIKVFLSTLAVLLIAYPAGKCRRQGDISCDTKEKVSRPNSPNSREKETSDDFSSCLNVTSNGSIRNALSNCFVIFYEHLTPPSLDPASTLNKPCDALSIGIGIEGLYQKQNVNDTLKLKPLFYHVWSAHTVITAQAAFGIDVVRRIESSFDPFIATPRKVVVGEIGMTTPINVQLVDGSDGSPMAEEPTPTQVQYNDTVTGSPFETTMTVTGSQTVTNVPRSSGPKLIVIMKSIYLFVCDIHILYLQQANCKDFETVTGRTASRASIQSYLNQCDIGAPSCTEMEVYVGIGSDERVLKTMMSLVEVIVSAGTVVKRAQSPLDPLLSMPSQASVGQPFEIQFHVPNNAFYEYKILVTPPNGPQSSNLKFSNFLLPEAPMERFCIPFSTVTSNSSGSATPDSSGIWQVAIEATIYYGKNGYEYQANNTSGEKSFTVPVQVQVVDSSTPLNPASTVVPDPTEVEFNATVTGTPFETTRTFDGSQTTTQLPPNSSSQSWGEVVIDRRWSLRITLGSLILSLIIRPSSDNFTPFEEARDMFGLYTLILGAIMARSVLGVALLKRAQSPLDPFLSGPSQALVGKRIPIRYIVPNLEVPTERVCITIRDSPVNTTTLPLLDQAGTWQVGLSAHYYYGSNVYEYETGDTSNGKACISPPYTNETATVIPITVQVMNISVDFTATQAPEPTRVEFNETITGTPFTIASTQTNASSTPSSGLSSSQGEAKLAINRNLTWGIVVTLVLLLVLS</sequence>
<gene>
    <name evidence="1" type="ORF">ACOLOM_LOCUS3704</name>
</gene>
<dbReference type="Proteomes" id="UP000789525">
    <property type="component" value="Unassembled WGS sequence"/>
</dbReference>
<evidence type="ECO:0000313" key="2">
    <source>
        <dbReference type="Proteomes" id="UP000789525"/>
    </source>
</evidence>
<evidence type="ECO:0000313" key="1">
    <source>
        <dbReference type="EMBL" id="CAG8522131.1"/>
    </source>
</evidence>
<reference evidence="1" key="1">
    <citation type="submission" date="2021-06" db="EMBL/GenBank/DDBJ databases">
        <authorList>
            <person name="Kallberg Y."/>
            <person name="Tangrot J."/>
            <person name="Rosling A."/>
        </authorList>
    </citation>
    <scope>NUCLEOTIDE SEQUENCE</scope>
    <source>
        <strain evidence="1">CL356</strain>
    </source>
</reference>
<proteinExistence type="predicted"/>
<organism evidence="1 2">
    <name type="scientific">Acaulospora colombiana</name>
    <dbReference type="NCBI Taxonomy" id="27376"/>
    <lineage>
        <taxon>Eukaryota</taxon>
        <taxon>Fungi</taxon>
        <taxon>Fungi incertae sedis</taxon>
        <taxon>Mucoromycota</taxon>
        <taxon>Glomeromycotina</taxon>
        <taxon>Glomeromycetes</taxon>
        <taxon>Diversisporales</taxon>
        <taxon>Acaulosporaceae</taxon>
        <taxon>Acaulospora</taxon>
    </lineage>
</organism>